<evidence type="ECO:0000256" key="1">
    <source>
        <dbReference type="SAM" id="MobiDB-lite"/>
    </source>
</evidence>
<accession>A0ABD3HMV7</accession>
<protein>
    <submittedName>
        <fullName evidence="2">Uncharacterized protein</fullName>
    </submittedName>
</protein>
<feature type="compositionally biased region" description="Polar residues" evidence="1">
    <location>
        <begin position="607"/>
        <end position="634"/>
    </location>
</feature>
<dbReference type="AlphaFoldDB" id="A0ABD3HMV7"/>
<comment type="caution">
    <text evidence="2">The sequence shown here is derived from an EMBL/GenBank/DDBJ whole genome shotgun (WGS) entry which is preliminary data.</text>
</comment>
<gene>
    <name evidence="2" type="ORF">R1sor_006379</name>
</gene>
<keyword evidence="3" id="KW-1185">Reference proteome</keyword>
<organism evidence="2 3">
    <name type="scientific">Riccia sorocarpa</name>
    <dbReference type="NCBI Taxonomy" id="122646"/>
    <lineage>
        <taxon>Eukaryota</taxon>
        <taxon>Viridiplantae</taxon>
        <taxon>Streptophyta</taxon>
        <taxon>Embryophyta</taxon>
        <taxon>Marchantiophyta</taxon>
        <taxon>Marchantiopsida</taxon>
        <taxon>Marchantiidae</taxon>
        <taxon>Marchantiales</taxon>
        <taxon>Ricciaceae</taxon>
        <taxon>Riccia</taxon>
    </lineage>
</organism>
<name>A0ABD3HMV7_9MARC</name>
<feature type="region of interest" description="Disordered" evidence="1">
    <location>
        <begin position="571"/>
        <end position="689"/>
    </location>
</feature>
<evidence type="ECO:0000313" key="3">
    <source>
        <dbReference type="Proteomes" id="UP001633002"/>
    </source>
</evidence>
<proteinExistence type="predicted"/>
<evidence type="ECO:0000313" key="2">
    <source>
        <dbReference type="EMBL" id="KAL3692728.1"/>
    </source>
</evidence>
<feature type="compositionally biased region" description="Low complexity" evidence="1">
    <location>
        <begin position="655"/>
        <end position="674"/>
    </location>
</feature>
<dbReference type="EMBL" id="JBJQOH010000003">
    <property type="protein sequence ID" value="KAL3692728.1"/>
    <property type="molecule type" value="Genomic_DNA"/>
</dbReference>
<sequence>MDACVQLSDSTFTDIQLLPCKPDGTTTVQSDFLAARWKYVENSVFIKERTVLLDREASLLVIPEKVGLWRLKGGRSYVVGGFAYEVSAPRGVSVLKKSVLDDGASRTVSEWEGRVCDPDLVSGYEAVLQIEGSSKLSRLHLSSFEHQIVTILPDAYDSNVIFELPPVSPKELAKKGGMLAGMDRSNDCWLWTKCVTTSAQIGGKKTNYSVNRIRCVGSLKCVNDLCPFLLKEGRPNQIDWPDKVHCNTPYEHGLSVPYKHHVCGHCGAPPMCEATCDAKMYYITPKHSIDVDTVIQMSRIAIHIGSHCHPYRRVCSRRHVNSVKAAVKETLYSSPHFTPSQVRAAVSNQMFLKMLDGLGAEGLTREENYDLLDSLSPVAAPETFTNLIRSIRKSSKEPREESDIISLQQRINFRYVLRSLFIGQAGPDQRAHVFKMSLDGDGSGLDLLPFERAFENALRRTEPLAGRMHTVNGDIRTVTHKRKGPVTSTVNPEDTHRHDRIAVTTPVVRRPRGRLFLDEDIRQTSTPDSTGPTCTANRVRESVFFDEDFRLTPNMDGSGPSGTANVVREPVSVHQGPPQASIPPEITTISNSSDRSRPEAPADVVIDSQTPVPANQAQENITGPADSSSESDVQITHVRTRTRHSSREDDDVLITGQTFRTRPPTRGTPTPIRTNAVDPPIVATRGIPPPIKIDPPIVIQHGQPVIERDCDNGFGIYQESTVQEILHAMRHCRDPTHLEIFVRLKSRARVLRCEELLPLLLPSADTVAFRAWIGLTRSGSVQTCNASVRKVRSRANSRCRE</sequence>
<dbReference type="Proteomes" id="UP001633002">
    <property type="component" value="Unassembled WGS sequence"/>
</dbReference>
<reference evidence="2 3" key="1">
    <citation type="submission" date="2024-09" db="EMBL/GenBank/DDBJ databases">
        <title>Chromosome-scale assembly of Riccia sorocarpa.</title>
        <authorList>
            <person name="Paukszto L."/>
        </authorList>
    </citation>
    <scope>NUCLEOTIDE SEQUENCE [LARGE SCALE GENOMIC DNA]</scope>
    <source>
        <strain evidence="2">LP-2024</strain>
        <tissue evidence="2">Aerial parts of the thallus</tissue>
    </source>
</reference>